<dbReference type="Gene3D" id="3.40.50.720">
    <property type="entry name" value="NAD(P)-binding Rossmann-like Domain"/>
    <property type="match status" value="1"/>
</dbReference>
<protein>
    <recommendedName>
        <fullName evidence="2">Zinc-type alcohol dehydrogenase-like protein</fullName>
    </recommendedName>
</protein>
<keyword evidence="2" id="KW-0560">Oxidoreductase</keyword>
<dbReference type="PANTHER" id="PTHR44154:SF1">
    <property type="entry name" value="QUINONE OXIDOREDUCTASE"/>
    <property type="match status" value="1"/>
</dbReference>
<dbReference type="Pfam" id="PF13602">
    <property type="entry name" value="ADH_zinc_N_2"/>
    <property type="match status" value="1"/>
</dbReference>
<dbReference type="EMBL" id="CP011853">
    <property type="protein sequence ID" value="ALG83216.1"/>
    <property type="molecule type" value="Genomic_DNA"/>
</dbReference>
<accession>A0A0N9NCN8</accession>
<proteinExistence type="inferred from homology"/>
<evidence type="ECO:0000313" key="5">
    <source>
        <dbReference type="Proteomes" id="UP000063789"/>
    </source>
</evidence>
<keyword evidence="5" id="KW-1185">Reference proteome</keyword>
<dbReference type="InterPro" id="IPR013154">
    <property type="entry name" value="ADH-like_N"/>
</dbReference>
<gene>
    <name evidence="4" type="ORF">ACH46_00190</name>
</gene>
<sequence>MTATTAIGYEKNLPATDPEALTAREVEVPELGPHDLLVEVEAVSVNPVDVKLREGAPANGFKVLGFDAAGTVREVGSAVTLFAPGDEVYYAGSIDRPGTNQRLHVVDERITGRKPQVLSFADAAALPLTAITAWETLFERLALTEDSTGTLLVIGATGGVGSIMLALADALLPNVTVIATASDDERSAWVRNLGAEHVVNHRDDLAEQVLAVAQDGVDWLFTAHSAGQIETYARIVRAFGHIVAIDDGPRDVFPLKGKSIAWHWELMFTRPLRQTPDMIEQHQLLNTVADLVDQGRIRTTATTTLAPISPTTLREAHELVENGRTVGKVTVHRWE</sequence>
<dbReference type="STRING" id="1136941.ACH46_00190"/>
<dbReference type="Gene3D" id="3.90.180.10">
    <property type="entry name" value="Medium-chain alcohol dehydrogenases, catalytic domain"/>
    <property type="match status" value="1"/>
</dbReference>
<dbReference type="PANTHER" id="PTHR44154">
    <property type="entry name" value="QUINONE OXIDOREDUCTASE"/>
    <property type="match status" value="1"/>
</dbReference>
<organism evidence="4 5">
    <name type="scientific">Gordonia phthalatica</name>
    <dbReference type="NCBI Taxonomy" id="1136941"/>
    <lineage>
        <taxon>Bacteria</taxon>
        <taxon>Bacillati</taxon>
        <taxon>Actinomycetota</taxon>
        <taxon>Actinomycetes</taxon>
        <taxon>Mycobacteriales</taxon>
        <taxon>Gordoniaceae</taxon>
        <taxon>Gordonia</taxon>
    </lineage>
</organism>
<dbReference type="NCBIfam" id="TIGR02817">
    <property type="entry name" value="adh_fam_1"/>
    <property type="match status" value="1"/>
</dbReference>
<feature type="domain" description="Enoyl reductase (ER)" evidence="3">
    <location>
        <begin position="16"/>
        <end position="331"/>
    </location>
</feature>
<evidence type="ECO:0000313" key="4">
    <source>
        <dbReference type="EMBL" id="ALG83216.1"/>
    </source>
</evidence>
<dbReference type="SMART" id="SM00829">
    <property type="entry name" value="PKS_ER"/>
    <property type="match status" value="1"/>
</dbReference>
<dbReference type="AlphaFoldDB" id="A0A0N9NCN8"/>
<evidence type="ECO:0000256" key="1">
    <source>
        <dbReference type="ARBA" id="ARBA00022857"/>
    </source>
</evidence>
<dbReference type="SUPFAM" id="SSF50129">
    <property type="entry name" value="GroES-like"/>
    <property type="match status" value="1"/>
</dbReference>
<keyword evidence="2" id="KW-0479">Metal-binding</keyword>
<reference evidence="4 5" key="2">
    <citation type="journal article" date="2017" name="Int. J. Syst. Evol. Microbiol.">
        <title>Gordonia phthalatica sp. nov., a di-n-butyl phthalate-degrading bacterium isolated from activated sludge.</title>
        <authorList>
            <person name="Jin D."/>
            <person name="Kong X."/>
            <person name="Jia M."/>
            <person name="Yu X."/>
            <person name="Wang X."/>
            <person name="Zhuang X."/>
            <person name="Deng Y."/>
            <person name="Bai Z."/>
        </authorList>
    </citation>
    <scope>NUCLEOTIDE SEQUENCE [LARGE SCALE GENOMIC DNA]</scope>
    <source>
        <strain evidence="4 5">QH-11</strain>
    </source>
</reference>
<dbReference type="Proteomes" id="UP000063789">
    <property type="component" value="Chromosome"/>
</dbReference>
<evidence type="ECO:0000259" key="3">
    <source>
        <dbReference type="SMART" id="SM00829"/>
    </source>
</evidence>
<dbReference type="RefSeq" id="WP_024476678.1">
    <property type="nucleotide sequence ID" value="NZ_CP011853.1"/>
</dbReference>
<dbReference type="InterPro" id="IPR014182">
    <property type="entry name" value="ADH_Zn_typ-1"/>
</dbReference>
<dbReference type="KEGG" id="goq:ACH46_00190"/>
<dbReference type="GO" id="GO:0016491">
    <property type="term" value="F:oxidoreductase activity"/>
    <property type="evidence" value="ECO:0007669"/>
    <property type="project" value="UniProtKB-KW"/>
</dbReference>
<dbReference type="PATRIC" id="fig|1136941.3.peg.35"/>
<dbReference type="InterPro" id="IPR036291">
    <property type="entry name" value="NAD(P)-bd_dom_sf"/>
</dbReference>
<dbReference type="InterPro" id="IPR020843">
    <property type="entry name" value="ER"/>
</dbReference>
<dbReference type="InterPro" id="IPR051603">
    <property type="entry name" value="Zinc-ADH_QOR/CCCR"/>
</dbReference>
<comment type="similarity">
    <text evidence="2">Belongs to the zinc-containing alcohol dehydrogenase family. Quinone oxidoreductase subfamily.</text>
</comment>
<dbReference type="InterPro" id="IPR011032">
    <property type="entry name" value="GroES-like_sf"/>
</dbReference>
<dbReference type="CDD" id="cd08252">
    <property type="entry name" value="AL_MDR"/>
    <property type="match status" value="1"/>
</dbReference>
<dbReference type="GO" id="GO:0008270">
    <property type="term" value="F:zinc ion binding"/>
    <property type="evidence" value="ECO:0007669"/>
    <property type="project" value="InterPro"/>
</dbReference>
<keyword evidence="2" id="KW-0862">Zinc</keyword>
<dbReference type="SUPFAM" id="SSF51735">
    <property type="entry name" value="NAD(P)-binding Rossmann-fold domains"/>
    <property type="match status" value="1"/>
</dbReference>
<evidence type="ECO:0000256" key="2">
    <source>
        <dbReference type="RuleBase" id="RU364000"/>
    </source>
</evidence>
<dbReference type="OrthoDB" id="3175656at2"/>
<keyword evidence="1" id="KW-0521">NADP</keyword>
<reference evidence="5" key="1">
    <citation type="submission" date="2015-06" db="EMBL/GenBank/DDBJ databases">
        <title>Complete genome sequence and metabolic analysis of phthalate degradation pathway in Gordonia sp. QH-11.</title>
        <authorList>
            <person name="Jin D."/>
            <person name="Kong X."/>
            <person name="Bai Z."/>
        </authorList>
    </citation>
    <scope>NUCLEOTIDE SEQUENCE [LARGE SCALE GENOMIC DNA]</scope>
    <source>
        <strain evidence="5">QH-11</strain>
    </source>
</reference>
<name>A0A0N9NCN8_9ACTN</name>
<dbReference type="Pfam" id="PF08240">
    <property type="entry name" value="ADH_N"/>
    <property type="match status" value="1"/>
</dbReference>